<dbReference type="PROSITE" id="PS50943">
    <property type="entry name" value="HTH_CROC1"/>
    <property type="match status" value="1"/>
</dbReference>
<reference evidence="3" key="1">
    <citation type="submission" date="2016-10" db="EMBL/GenBank/DDBJ databases">
        <authorList>
            <person name="Varghese N."/>
            <person name="Submissions S."/>
        </authorList>
    </citation>
    <scope>NUCLEOTIDE SEQUENCE [LARGE SCALE GENOMIC DNA]</scope>
    <source>
        <strain evidence="3">DSM 45459</strain>
    </source>
</reference>
<dbReference type="SUPFAM" id="SSF47413">
    <property type="entry name" value="lambda repressor-like DNA-binding domains"/>
    <property type="match status" value="1"/>
</dbReference>
<gene>
    <name evidence="2" type="ORF">SAMN04489718_0489</name>
</gene>
<evidence type="ECO:0000313" key="2">
    <source>
        <dbReference type="EMBL" id="SDQ15100.1"/>
    </source>
</evidence>
<dbReference type="SMART" id="SM00530">
    <property type="entry name" value="HTH_XRE"/>
    <property type="match status" value="1"/>
</dbReference>
<evidence type="ECO:0000313" key="3">
    <source>
        <dbReference type="Proteomes" id="UP000199301"/>
    </source>
</evidence>
<dbReference type="Pfam" id="PF13560">
    <property type="entry name" value="HTH_31"/>
    <property type="match status" value="1"/>
</dbReference>
<sequence>MSPRDTVGAVKGRGEEGWFLMSYEGVPALDTTEIGGRVRMVRRRRGLGLETAAGLAGISKSYLSLLETGRRRVDSRALLDRIANALGCSVVDLTGEPYVPAHEHTAGAMRAVPEVQLALADCSLDDVPDVPARSLDELSEPVHQAHRDYLDHARYDRAGAGLGSLLTELHVHAVHGASEQVRALSLLVKACIVAFGVTKNLGHPDLALQAAQRGYDAARLAGDPALIAFAGQRRAQAFQRVGAFRRAGTVLSETVDYVDDYADPTAVDTSAAEGAGLLHLTSALNAARAGNSDTARSHLATAVEFGQHTGERNAMGQHFGPANLGVWTISVGVELGDGAAVYDQAFPAIDQSALASADRVAMLHLDSARALAQEGGKRDAEAVRLVDNADRTAPARIRQDPVTRELVSTLTSRARRRTWEMDSLRNRFGIR</sequence>
<accession>A0A1H0YJ81</accession>
<dbReference type="Gene3D" id="1.10.260.40">
    <property type="entry name" value="lambda repressor-like DNA-binding domains"/>
    <property type="match status" value="1"/>
</dbReference>
<dbReference type="EMBL" id="FNKO01000001">
    <property type="protein sequence ID" value="SDQ15100.1"/>
    <property type="molecule type" value="Genomic_DNA"/>
</dbReference>
<dbReference type="InterPro" id="IPR001387">
    <property type="entry name" value="Cro/C1-type_HTH"/>
</dbReference>
<evidence type="ECO:0000259" key="1">
    <source>
        <dbReference type="PROSITE" id="PS50943"/>
    </source>
</evidence>
<dbReference type="Proteomes" id="UP000199301">
    <property type="component" value="Unassembled WGS sequence"/>
</dbReference>
<keyword evidence="3" id="KW-1185">Reference proteome</keyword>
<dbReference type="CDD" id="cd00093">
    <property type="entry name" value="HTH_XRE"/>
    <property type="match status" value="1"/>
</dbReference>
<dbReference type="GO" id="GO:0003677">
    <property type="term" value="F:DNA binding"/>
    <property type="evidence" value="ECO:0007669"/>
    <property type="project" value="InterPro"/>
</dbReference>
<organism evidence="2 3">
    <name type="scientific">Actinopolyspora saharensis</name>
    <dbReference type="NCBI Taxonomy" id="995062"/>
    <lineage>
        <taxon>Bacteria</taxon>
        <taxon>Bacillati</taxon>
        <taxon>Actinomycetota</taxon>
        <taxon>Actinomycetes</taxon>
        <taxon>Actinopolysporales</taxon>
        <taxon>Actinopolysporaceae</taxon>
        <taxon>Actinopolyspora</taxon>
    </lineage>
</organism>
<name>A0A1H0YJ81_9ACTN</name>
<feature type="domain" description="HTH cro/C1-type" evidence="1">
    <location>
        <begin position="38"/>
        <end position="93"/>
    </location>
</feature>
<dbReference type="InterPro" id="IPR010982">
    <property type="entry name" value="Lambda_DNA-bd_dom_sf"/>
</dbReference>
<protein>
    <submittedName>
        <fullName evidence="2">Helix-turn-helix domain-containing protein</fullName>
    </submittedName>
</protein>
<dbReference type="STRING" id="995062.SAMN04489718_0489"/>
<proteinExistence type="predicted"/>
<dbReference type="AlphaFoldDB" id="A0A1H0YJ81"/>